<keyword evidence="9" id="KW-0564">Palmitate</keyword>
<dbReference type="AlphaFoldDB" id="A0A1S2LDG1"/>
<keyword evidence="4 12" id="KW-0812">Transmembrane</keyword>
<protein>
    <recommendedName>
        <fullName evidence="12">Membrane protein insertase YidC</fullName>
    </recommendedName>
    <alternativeName>
        <fullName evidence="12">Foldase YidC</fullName>
    </alternativeName>
    <alternativeName>
        <fullName evidence="12">Membrane integrase YidC</fullName>
    </alternativeName>
    <alternativeName>
        <fullName evidence="12">Membrane protein YidC</fullName>
    </alternativeName>
</protein>
<dbReference type="InterPro" id="IPR023060">
    <property type="entry name" value="YidC/YidC1/YidC2_Firmicutes"/>
</dbReference>
<evidence type="ECO:0000313" key="14">
    <source>
        <dbReference type="EMBL" id="OIJ10529.1"/>
    </source>
</evidence>
<keyword evidence="5 12" id="KW-0732">Signal</keyword>
<keyword evidence="2 12" id="KW-0813">Transport</keyword>
<dbReference type="PANTHER" id="PTHR12428">
    <property type="entry name" value="OXA1"/>
    <property type="match status" value="1"/>
</dbReference>
<dbReference type="GO" id="GO:0051205">
    <property type="term" value="P:protein insertion into membrane"/>
    <property type="evidence" value="ECO:0007669"/>
    <property type="project" value="TreeGrafter"/>
</dbReference>
<evidence type="ECO:0000256" key="4">
    <source>
        <dbReference type="ARBA" id="ARBA00022692"/>
    </source>
</evidence>
<evidence type="ECO:0000256" key="2">
    <source>
        <dbReference type="ARBA" id="ARBA00022448"/>
    </source>
</evidence>
<feature type="transmembrane region" description="Helical" evidence="12">
    <location>
        <begin position="181"/>
        <end position="199"/>
    </location>
</feature>
<feature type="transmembrane region" description="Helical" evidence="12">
    <location>
        <begin position="64"/>
        <end position="89"/>
    </location>
</feature>
<comment type="function">
    <text evidence="12">Required for the insertion and/or proper folding and/or complex formation of integral membrane proteins into the membrane. Involved in integration of membrane proteins that insert both dependently and independently of the Sec translocase complex, as well as at least some lipoproteins.</text>
</comment>
<evidence type="ECO:0000256" key="8">
    <source>
        <dbReference type="ARBA" id="ARBA00023136"/>
    </source>
</evidence>
<dbReference type="HAMAP" id="MF_01811">
    <property type="entry name" value="YidC_type2"/>
    <property type="match status" value="1"/>
</dbReference>
<evidence type="ECO:0000256" key="6">
    <source>
        <dbReference type="ARBA" id="ARBA00022927"/>
    </source>
</evidence>
<feature type="transmembrane region" description="Helical" evidence="12">
    <location>
        <begin position="211"/>
        <end position="228"/>
    </location>
</feature>
<comment type="subcellular location">
    <subcellularLocation>
        <location evidence="1 12">Cell membrane</location>
        <topology evidence="1 12">Multi-pass membrane protein</topology>
    </subcellularLocation>
</comment>
<proteinExistence type="inferred from homology"/>
<evidence type="ECO:0000256" key="5">
    <source>
        <dbReference type="ARBA" id="ARBA00022729"/>
    </source>
</evidence>
<organism evidence="14 15">
    <name type="scientific">Anaerobacillus alkalilacustris</name>
    <dbReference type="NCBI Taxonomy" id="393763"/>
    <lineage>
        <taxon>Bacteria</taxon>
        <taxon>Bacillati</taxon>
        <taxon>Bacillota</taxon>
        <taxon>Bacilli</taxon>
        <taxon>Bacillales</taxon>
        <taxon>Bacillaceae</taxon>
        <taxon>Anaerobacillus</taxon>
    </lineage>
</organism>
<dbReference type="PANTHER" id="PTHR12428:SF65">
    <property type="entry name" value="CYTOCHROME C OXIDASE ASSEMBLY PROTEIN COX18, MITOCHONDRIAL"/>
    <property type="match status" value="1"/>
</dbReference>
<feature type="transmembrane region" description="Helical" evidence="12">
    <location>
        <begin position="139"/>
        <end position="161"/>
    </location>
</feature>
<evidence type="ECO:0000256" key="3">
    <source>
        <dbReference type="ARBA" id="ARBA00022475"/>
    </source>
</evidence>
<dbReference type="GO" id="GO:0015031">
    <property type="term" value="P:protein transport"/>
    <property type="evidence" value="ECO:0007669"/>
    <property type="project" value="UniProtKB-KW"/>
</dbReference>
<dbReference type="NCBIfam" id="TIGR03592">
    <property type="entry name" value="yidC_oxa1_cterm"/>
    <property type="match status" value="1"/>
</dbReference>
<evidence type="ECO:0000256" key="10">
    <source>
        <dbReference type="ARBA" id="ARBA00023186"/>
    </source>
</evidence>
<dbReference type="Proteomes" id="UP000179524">
    <property type="component" value="Unassembled WGS sequence"/>
</dbReference>
<dbReference type="Pfam" id="PF02096">
    <property type="entry name" value="60KD_IMP"/>
    <property type="match status" value="1"/>
</dbReference>
<keyword evidence="3 12" id="KW-1003">Cell membrane</keyword>
<accession>A0A1S2LDG1</accession>
<evidence type="ECO:0000256" key="11">
    <source>
        <dbReference type="ARBA" id="ARBA00023288"/>
    </source>
</evidence>
<dbReference type="CDD" id="cd20070">
    <property type="entry name" value="5TM_YidC_Alb3"/>
    <property type="match status" value="1"/>
</dbReference>
<keyword evidence="15" id="KW-1185">Reference proteome</keyword>
<name>A0A1S2LDG1_9BACI</name>
<keyword evidence="8 12" id="KW-0472">Membrane</keyword>
<sequence length="264" mass="29345">MGKNLQLLTSKYRKGSLVLVLILTLVSLTGCGMTAGPITADSPGVFNHYLVYPFSWLLLKTAVVFGNSFGFSIITVTILIRFMLLPLMIKQTKNMKAMRLIQPKLNELKEKYSGKGEKNQRKLQEETMMLFKAEGVNPIGSGCLPLLIQMPIMLAFYYAIMRTEELALHSFLWFDLGAPDPLYILPILAAITTFIQLKVTAAQNPVNTQMAIVNNIMPAMILVFAISLPSALSLYWVVGGIFGIAQAYFLNIDRSQIKQETANS</sequence>
<evidence type="ECO:0000256" key="7">
    <source>
        <dbReference type="ARBA" id="ARBA00022989"/>
    </source>
</evidence>
<feature type="domain" description="Membrane insertase YidC/Oxa/ALB C-terminal" evidence="13">
    <location>
        <begin position="69"/>
        <end position="251"/>
    </location>
</feature>
<feature type="transmembrane region" description="Helical" evidence="12">
    <location>
        <begin position="234"/>
        <end position="252"/>
    </location>
</feature>
<evidence type="ECO:0000313" key="15">
    <source>
        <dbReference type="Proteomes" id="UP000179524"/>
    </source>
</evidence>
<dbReference type="OrthoDB" id="9780552at2"/>
<evidence type="ECO:0000256" key="9">
    <source>
        <dbReference type="ARBA" id="ARBA00023139"/>
    </source>
</evidence>
<reference evidence="14 15" key="1">
    <citation type="submission" date="2016-10" db="EMBL/GenBank/DDBJ databases">
        <title>Draft genome sequences of four alkaliphilic bacteria belonging to the Anaerobacillus genus.</title>
        <authorList>
            <person name="Bassil N.M."/>
            <person name="Lloyd J.R."/>
        </authorList>
    </citation>
    <scope>NUCLEOTIDE SEQUENCE [LARGE SCALE GENOMIC DNA]</scope>
    <source>
        <strain evidence="14 15">DSM 18345</strain>
    </source>
</reference>
<keyword evidence="11 12" id="KW-0449">Lipoprotein</keyword>
<gene>
    <name evidence="12" type="primary">yidC</name>
    <name evidence="14" type="ORF">BKP37_18520</name>
</gene>
<comment type="similarity">
    <text evidence="12">Belongs to the OXA1/ALB3/YidC family. Type 2 subfamily.</text>
</comment>
<dbReference type="InterPro" id="IPR001708">
    <property type="entry name" value="YidC/ALB3/OXA1/COX18"/>
</dbReference>
<dbReference type="InterPro" id="IPR028055">
    <property type="entry name" value="YidC/Oxa/ALB_C"/>
</dbReference>
<comment type="caution">
    <text evidence="14">The sequence shown here is derived from an EMBL/GenBank/DDBJ whole genome shotgun (WGS) entry which is preliminary data.</text>
</comment>
<evidence type="ECO:0000259" key="13">
    <source>
        <dbReference type="Pfam" id="PF02096"/>
    </source>
</evidence>
<dbReference type="PRINTS" id="PR00701">
    <property type="entry name" value="60KDINNERMP"/>
</dbReference>
<keyword evidence="10 12" id="KW-0143">Chaperone</keyword>
<dbReference type="RefSeq" id="WP_071311102.1">
    <property type="nucleotide sequence ID" value="NZ_MLQR01000050.1"/>
</dbReference>
<dbReference type="GO" id="GO:0032977">
    <property type="term" value="F:membrane insertase activity"/>
    <property type="evidence" value="ECO:0007669"/>
    <property type="project" value="InterPro"/>
</dbReference>
<dbReference type="EMBL" id="MLQR01000050">
    <property type="protein sequence ID" value="OIJ10529.1"/>
    <property type="molecule type" value="Genomic_DNA"/>
</dbReference>
<keyword evidence="6 12" id="KW-0653">Protein transport</keyword>
<evidence type="ECO:0000256" key="12">
    <source>
        <dbReference type="HAMAP-Rule" id="MF_01811"/>
    </source>
</evidence>
<dbReference type="PROSITE" id="PS51257">
    <property type="entry name" value="PROKAR_LIPOPROTEIN"/>
    <property type="match status" value="1"/>
</dbReference>
<evidence type="ECO:0000256" key="1">
    <source>
        <dbReference type="ARBA" id="ARBA00004651"/>
    </source>
</evidence>
<dbReference type="InterPro" id="IPR047196">
    <property type="entry name" value="YidC_ALB_C"/>
</dbReference>
<dbReference type="GO" id="GO:0005886">
    <property type="term" value="C:plasma membrane"/>
    <property type="evidence" value="ECO:0007669"/>
    <property type="project" value="UniProtKB-SubCell"/>
</dbReference>
<keyword evidence="7 12" id="KW-1133">Transmembrane helix</keyword>